<dbReference type="NCBIfam" id="TIGR02250">
    <property type="entry name" value="FCP1_euk"/>
    <property type="match status" value="1"/>
</dbReference>
<keyword evidence="2 6" id="KW-0378">Hydrolase</keyword>
<dbReference type="InterPro" id="IPR039189">
    <property type="entry name" value="Fcp1"/>
</dbReference>
<evidence type="ECO:0000259" key="8">
    <source>
        <dbReference type="PROSITE" id="PS50172"/>
    </source>
</evidence>
<dbReference type="SUPFAM" id="SSF52113">
    <property type="entry name" value="BRCT domain"/>
    <property type="match status" value="1"/>
</dbReference>
<feature type="region of interest" description="Disordered" evidence="7">
    <location>
        <begin position="370"/>
        <end position="402"/>
    </location>
</feature>
<dbReference type="RefSeq" id="XP_030994269.1">
    <property type="nucleotide sequence ID" value="XM_031142088.1"/>
</dbReference>
<feature type="region of interest" description="Disordered" evidence="7">
    <location>
        <begin position="654"/>
        <end position="855"/>
    </location>
</feature>
<dbReference type="InterPro" id="IPR011947">
    <property type="entry name" value="FCP1_euk"/>
</dbReference>
<feature type="compositionally biased region" description="Acidic residues" evidence="7">
    <location>
        <begin position="742"/>
        <end position="763"/>
    </location>
</feature>
<protein>
    <recommendedName>
        <fullName evidence="6">RNA polymerase II subunit A C-terminal domain phosphatase</fullName>
        <ecNumber evidence="6">3.1.3.16</ecNumber>
    </recommendedName>
</protein>
<dbReference type="PANTHER" id="PTHR23081:SF36">
    <property type="entry name" value="RNA POLYMERASE II SUBUNIT A C-TERMINAL DOMAIN PHOSPHATASE"/>
    <property type="match status" value="1"/>
</dbReference>
<keyword evidence="11" id="KW-1185">Reference proteome</keyword>
<dbReference type="InParanoid" id="A0A507B711"/>
<feature type="domain" description="BRCT" evidence="8">
    <location>
        <begin position="531"/>
        <end position="626"/>
    </location>
</feature>
<dbReference type="PROSITE" id="PS50172">
    <property type="entry name" value="BRCT"/>
    <property type="match status" value="1"/>
</dbReference>
<evidence type="ECO:0000313" key="11">
    <source>
        <dbReference type="Proteomes" id="UP000319257"/>
    </source>
</evidence>
<dbReference type="FunCoup" id="A0A507B711">
    <property type="interactions" value="772"/>
</dbReference>
<evidence type="ECO:0000256" key="5">
    <source>
        <dbReference type="ARBA" id="ARBA00048336"/>
    </source>
</evidence>
<comment type="catalytic activity">
    <reaction evidence="5 6">
        <text>O-phospho-L-threonyl-[protein] + H2O = L-threonyl-[protein] + phosphate</text>
        <dbReference type="Rhea" id="RHEA:47004"/>
        <dbReference type="Rhea" id="RHEA-COMP:11060"/>
        <dbReference type="Rhea" id="RHEA-COMP:11605"/>
        <dbReference type="ChEBI" id="CHEBI:15377"/>
        <dbReference type="ChEBI" id="CHEBI:30013"/>
        <dbReference type="ChEBI" id="CHEBI:43474"/>
        <dbReference type="ChEBI" id="CHEBI:61977"/>
        <dbReference type="EC" id="3.1.3.16"/>
    </reaction>
</comment>
<evidence type="ECO:0000256" key="1">
    <source>
        <dbReference type="ARBA" id="ARBA00004123"/>
    </source>
</evidence>
<gene>
    <name evidence="10" type="ORF">E0L32_000735</name>
</gene>
<feature type="region of interest" description="Disordered" evidence="7">
    <location>
        <begin position="451"/>
        <end position="473"/>
    </location>
</feature>
<dbReference type="Proteomes" id="UP000319257">
    <property type="component" value="Unassembled WGS sequence"/>
</dbReference>
<dbReference type="SMART" id="SM00292">
    <property type="entry name" value="BRCT"/>
    <property type="match status" value="1"/>
</dbReference>
<dbReference type="GeneID" id="41968182"/>
<dbReference type="STRING" id="1093900.A0A507B711"/>
<dbReference type="Pfam" id="PF00533">
    <property type="entry name" value="BRCT"/>
    <property type="match status" value="1"/>
</dbReference>
<dbReference type="AlphaFoldDB" id="A0A507B711"/>
<dbReference type="Gene3D" id="3.40.50.1000">
    <property type="entry name" value="HAD superfamily/HAD-like"/>
    <property type="match status" value="1"/>
</dbReference>
<accession>A0A507B711</accession>
<dbReference type="InterPro" id="IPR023214">
    <property type="entry name" value="HAD_sf"/>
</dbReference>
<dbReference type="Gene3D" id="3.40.50.10190">
    <property type="entry name" value="BRCT domain"/>
    <property type="match status" value="1"/>
</dbReference>
<dbReference type="CDD" id="cd17729">
    <property type="entry name" value="BRCT_CTDP1"/>
    <property type="match status" value="1"/>
</dbReference>
<dbReference type="SMART" id="SM00577">
    <property type="entry name" value="CPDc"/>
    <property type="match status" value="1"/>
</dbReference>
<dbReference type="GO" id="GO:0005634">
    <property type="term" value="C:nucleus"/>
    <property type="evidence" value="ECO:0007669"/>
    <property type="project" value="UniProtKB-SubCell"/>
</dbReference>
<feature type="compositionally biased region" description="Acidic residues" evidence="7">
    <location>
        <begin position="698"/>
        <end position="728"/>
    </location>
</feature>
<dbReference type="InterPro" id="IPR004274">
    <property type="entry name" value="FCP1_dom"/>
</dbReference>
<reference evidence="10 11" key="1">
    <citation type="submission" date="2019-06" db="EMBL/GenBank/DDBJ databases">
        <title>Draft genome sequence of the filamentous fungus Phialemoniopsis curvata isolated from diesel fuel.</title>
        <authorList>
            <person name="Varaljay V.A."/>
            <person name="Lyon W.J."/>
            <person name="Crouch A.L."/>
            <person name="Drake C.E."/>
            <person name="Hollomon J.M."/>
            <person name="Nadeau L.J."/>
            <person name="Nunn H.S."/>
            <person name="Stevenson B.S."/>
            <person name="Bojanowski C.L."/>
            <person name="Crookes-Goodson W.J."/>
        </authorList>
    </citation>
    <scope>NUCLEOTIDE SEQUENCE [LARGE SCALE GENOMIC DNA]</scope>
    <source>
        <strain evidence="10 11">D216</strain>
    </source>
</reference>
<dbReference type="GO" id="GO:0008420">
    <property type="term" value="F:RNA polymerase II CTD heptapeptide repeat phosphatase activity"/>
    <property type="evidence" value="ECO:0007669"/>
    <property type="project" value="UniProtKB-UniRule"/>
</dbReference>
<dbReference type="PANTHER" id="PTHR23081">
    <property type="entry name" value="RNA POLYMERASE II CTD PHOSPHATASE"/>
    <property type="match status" value="1"/>
</dbReference>
<evidence type="ECO:0000256" key="2">
    <source>
        <dbReference type="ARBA" id="ARBA00022801"/>
    </source>
</evidence>
<organism evidence="10 11">
    <name type="scientific">Thyridium curvatum</name>
    <dbReference type="NCBI Taxonomy" id="1093900"/>
    <lineage>
        <taxon>Eukaryota</taxon>
        <taxon>Fungi</taxon>
        <taxon>Dikarya</taxon>
        <taxon>Ascomycota</taxon>
        <taxon>Pezizomycotina</taxon>
        <taxon>Sordariomycetes</taxon>
        <taxon>Sordariomycetidae</taxon>
        <taxon>Thyridiales</taxon>
        <taxon>Thyridiaceae</taxon>
        <taxon>Thyridium</taxon>
    </lineage>
</organism>
<name>A0A507B711_9PEZI</name>
<feature type="domain" description="FCP1 homology" evidence="9">
    <location>
        <begin position="195"/>
        <end position="374"/>
    </location>
</feature>
<dbReference type="InterPro" id="IPR036420">
    <property type="entry name" value="BRCT_dom_sf"/>
</dbReference>
<evidence type="ECO:0000256" key="3">
    <source>
        <dbReference type="ARBA" id="ARBA00023242"/>
    </source>
</evidence>
<comment type="catalytic activity">
    <reaction evidence="4 6">
        <text>O-phospho-L-seryl-[protein] + H2O = L-seryl-[protein] + phosphate</text>
        <dbReference type="Rhea" id="RHEA:20629"/>
        <dbReference type="Rhea" id="RHEA-COMP:9863"/>
        <dbReference type="Rhea" id="RHEA-COMP:11604"/>
        <dbReference type="ChEBI" id="CHEBI:15377"/>
        <dbReference type="ChEBI" id="CHEBI:29999"/>
        <dbReference type="ChEBI" id="CHEBI:43474"/>
        <dbReference type="ChEBI" id="CHEBI:83421"/>
        <dbReference type="EC" id="3.1.3.16"/>
    </reaction>
</comment>
<dbReference type="OrthoDB" id="10249888at2759"/>
<evidence type="ECO:0000313" key="10">
    <source>
        <dbReference type="EMBL" id="TPX12558.1"/>
    </source>
</evidence>
<proteinExistence type="predicted"/>
<dbReference type="FunFam" id="3.40.50.1000:FF:000142">
    <property type="entry name" value="Similar to FCP1-like phosphatase"/>
    <property type="match status" value="1"/>
</dbReference>
<dbReference type="SUPFAM" id="SSF56784">
    <property type="entry name" value="HAD-like"/>
    <property type="match status" value="1"/>
</dbReference>
<dbReference type="EC" id="3.1.3.16" evidence="6"/>
<evidence type="ECO:0000256" key="6">
    <source>
        <dbReference type="RuleBase" id="RU366066"/>
    </source>
</evidence>
<evidence type="ECO:0000256" key="4">
    <source>
        <dbReference type="ARBA" id="ARBA00047761"/>
    </source>
</evidence>
<feature type="compositionally biased region" description="Acidic residues" evidence="7">
    <location>
        <begin position="664"/>
        <end position="677"/>
    </location>
</feature>
<evidence type="ECO:0000259" key="9">
    <source>
        <dbReference type="PROSITE" id="PS50969"/>
    </source>
</evidence>
<comment type="caution">
    <text evidence="10">The sequence shown here is derived from an EMBL/GenBank/DDBJ whole genome shotgun (WGS) entry which is preliminary data.</text>
</comment>
<comment type="function">
    <text evidence="6">This promotes the activity of RNA polymerase II.</text>
</comment>
<keyword evidence="3 6" id="KW-0539">Nucleus</keyword>
<dbReference type="InterPro" id="IPR001357">
    <property type="entry name" value="BRCT_dom"/>
</dbReference>
<dbReference type="Pfam" id="PF03031">
    <property type="entry name" value="NIF"/>
    <property type="match status" value="1"/>
</dbReference>
<dbReference type="PROSITE" id="PS50969">
    <property type="entry name" value="FCP1"/>
    <property type="match status" value="1"/>
</dbReference>
<dbReference type="CDD" id="cd07521">
    <property type="entry name" value="HAD_FCP1-like"/>
    <property type="match status" value="1"/>
</dbReference>
<sequence>MAPLTTGDTALERRLASLSIRTRYRRNPDTAMAGGKKGEKLLTLGSRLKYPIKITKLYKSAGEKVKRQEPVLQYSFQWLKELHNKDTGELETQELTSLAEWNAPEDGQLIAWHLQPGQVVASDSPCITVEEACTHEIQFQGLCALCGKDMNEVNWASEHRDTERAPINMTHDQTSLTVSQMAAAKAENELQRRLIQDRKLSLVVDLDQTIIHACIEPTIGEWQRDPSNPNHEAVKDVKSFQLNDDGPRGLASGCWYYIKMRPGLHDFLKRVAEKYELHVYTMGTRAYAMNVAKLVDPDQALFANRVISRDENGSMTAKSLQRLFPVSTNMVVIIDDRADVWPRNRPNLIKVTPYDFFKGIGDINSSFLPKREDLLKGPPGAPPPAANGAQAQGTPEATVNGTPDKMSALEELARMSGGDDTMLIQKQTEEQERTLEKQIKDRPLAHLQAELDKEDSEATPIPAPNGDQPQQTPVPHRHHLLLDNDQELAFLEKHLLGLHETFYEEYDAQNRGRSSRDIPLVPDVGHVLDKLKAKVLKGTSIVLSGIIPLGYDVRTSEIGLQVQSFGASLHTRVGKHITHLVISSDRPRTAKVRQAAQIPHIKIVNQNWLADSLSQWTKLDETPYLVRHRYISYFTAATITNTQTYQIDVHPADRAKAAATNETTDAETISDADDSDDPTGQSRNKFRIIVSDPSGQMGEDDDDEDADDGDDDDDGEDEEEEEERELDDASSPMDDLKTFDWADADAELAEFLADEDGDESEFAEDGKSEMESEAEGEGDTTLLSAGGTKRKHEEDSESDGDGSRTESLIAKKQRIARNRGASGLREVQTPGGGDGAPNNGADSLPTPQVNGGADMDLRKQKAGMIVADNQDDIDDAQLEADLMAELEADEAEAAATASAAAEQS</sequence>
<dbReference type="InterPro" id="IPR036412">
    <property type="entry name" value="HAD-like_sf"/>
</dbReference>
<comment type="subcellular location">
    <subcellularLocation>
        <location evidence="1 6">Nucleus</location>
    </subcellularLocation>
</comment>
<evidence type="ECO:0000256" key="7">
    <source>
        <dbReference type="SAM" id="MobiDB-lite"/>
    </source>
</evidence>
<dbReference type="EMBL" id="SKBQ01000003">
    <property type="protein sequence ID" value="TPX12558.1"/>
    <property type="molecule type" value="Genomic_DNA"/>
</dbReference>